<accession>A0A4U0XQG7</accession>
<organism evidence="2 3">
    <name type="scientific">Friedmanniomyces simplex</name>
    <dbReference type="NCBI Taxonomy" id="329884"/>
    <lineage>
        <taxon>Eukaryota</taxon>
        <taxon>Fungi</taxon>
        <taxon>Dikarya</taxon>
        <taxon>Ascomycota</taxon>
        <taxon>Pezizomycotina</taxon>
        <taxon>Dothideomycetes</taxon>
        <taxon>Dothideomycetidae</taxon>
        <taxon>Mycosphaerellales</taxon>
        <taxon>Teratosphaeriaceae</taxon>
        <taxon>Friedmanniomyces</taxon>
    </lineage>
</organism>
<dbReference type="EMBL" id="NAJQ01000106">
    <property type="protein sequence ID" value="TKA78727.1"/>
    <property type="molecule type" value="Genomic_DNA"/>
</dbReference>
<keyword evidence="3" id="KW-1185">Reference proteome</keyword>
<gene>
    <name evidence="2" type="ORF">B0A55_04540</name>
</gene>
<sequence length="189" mass="21155">MGWCYADDCVRPQCIKVHRGNYLRRKLDGTAYFFQSCNPAGCRVLEYDNPEDYKNRDFPRRGSGLPNGIIALNNVNVDGFLPHEGLTDTQMLKWQANMLIAKKRAVNKPGASEEIAQLEHYVARRHNGCPGIDNFAVFQVDMAMSIQYVSIPSAISWEQSKALVGGRRTKWADADDDPAQSSKAATVDE</sequence>
<feature type="region of interest" description="Disordered" evidence="1">
    <location>
        <begin position="167"/>
        <end position="189"/>
    </location>
</feature>
<name>A0A4U0XQG7_9PEZI</name>
<proteinExistence type="predicted"/>
<evidence type="ECO:0000313" key="2">
    <source>
        <dbReference type="EMBL" id="TKA78727.1"/>
    </source>
</evidence>
<dbReference type="Proteomes" id="UP000309340">
    <property type="component" value="Unassembled WGS sequence"/>
</dbReference>
<protein>
    <submittedName>
        <fullName evidence="2">Uncharacterized protein</fullName>
    </submittedName>
</protein>
<feature type="compositionally biased region" description="Polar residues" evidence="1">
    <location>
        <begin position="179"/>
        <end position="189"/>
    </location>
</feature>
<comment type="caution">
    <text evidence="2">The sequence shown here is derived from an EMBL/GenBank/DDBJ whole genome shotgun (WGS) entry which is preliminary data.</text>
</comment>
<reference evidence="2 3" key="1">
    <citation type="submission" date="2017-03" db="EMBL/GenBank/DDBJ databases">
        <title>Genomes of endolithic fungi from Antarctica.</title>
        <authorList>
            <person name="Coleine C."/>
            <person name="Masonjones S."/>
            <person name="Stajich J.E."/>
        </authorList>
    </citation>
    <scope>NUCLEOTIDE SEQUENCE [LARGE SCALE GENOMIC DNA]</scope>
    <source>
        <strain evidence="2 3">CCFEE 5184</strain>
    </source>
</reference>
<dbReference type="AlphaFoldDB" id="A0A4U0XQG7"/>
<evidence type="ECO:0000256" key="1">
    <source>
        <dbReference type="SAM" id="MobiDB-lite"/>
    </source>
</evidence>
<evidence type="ECO:0000313" key="3">
    <source>
        <dbReference type="Proteomes" id="UP000309340"/>
    </source>
</evidence>